<keyword evidence="2" id="KW-0547">Nucleotide-binding</keyword>
<evidence type="ECO:0000256" key="1">
    <source>
        <dbReference type="ARBA" id="ARBA00010322"/>
    </source>
</evidence>
<gene>
    <name evidence="5" type="ORF">DL89DRAFT_267218</name>
</gene>
<keyword evidence="3" id="KW-0067">ATP-binding</keyword>
<dbReference type="Proteomes" id="UP000193922">
    <property type="component" value="Unassembled WGS sequence"/>
</dbReference>
<evidence type="ECO:0000256" key="2">
    <source>
        <dbReference type="ARBA" id="ARBA00022741"/>
    </source>
</evidence>
<comment type="similarity">
    <text evidence="1">Belongs to the AFG1 ATPase family.</text>
</comment>
<dbReference type="Pfam" id="PF03969">
    <property type="entry name" value="AFG1_ATPase"/>
    <property type="match status" value="1"/>
</dbReference>
<dbReference type="Gene3D" id="3.40.50.300">
    <property type="entry name" value="P-loop containing nucleotide triphosphate hydrolases"/>
    <property type="match status" value="1"/>
</dbReference>
<feature type="region of interest" description="Disordered" evidence="4">
    <location>
        <begin position="509"/>
        <end position="550"/>
    </location>
</feature>
<reference evidence="5 6" key="1">
    <citation type="submission" date="2016-07" db="EMBL/GenBank/DDBJ databases">
        <title>Pervasive Adenine N6-methylation of Active Genes in Fungi.</title>
        <authorList>
            <consortium name="DOE Joint Genome Institute"/>
            <person name="Mondo S.J."/>
            <person name="Dannebaum R.O."/>
            <person name="Kuo R.C."/>
            <person name="Labutti K."/>
            <person name="Haridas S."/>
            <person name="Kuo A."/>
            <person name="Salamov A."/>
            <person name="Ahrendt S.R."/>
            <person name="Lipzen A."/>
            <person name="Sullivan W."/>
            <person name="Andreopoulos W.B."/>
            <person name="Clum A."/>
            <person name="Lindquist E."/>
            <person name="Daum C."/>
            <person name="Ramamoorthy G.K."/>
            <person name="Gryganskyi A."/>
            <person name="Culley D."/>
            <person name="Magnuson J.K."/>
            <person name="James T.Y."/>
            <person name="O'Malley M.A."/>
            <person name="Stajich J.E."/>
            <person name="Spatafora J.W."/>
            <person name="Visel A."/>
            <person name="Grigoriev I.V."/>
        </authorList>
    </citation>
    <scope>NUCLEOTIDE SEQUENCE [LARGE SCALE GENOMIC DNA]</scope>
    <source>
        <strain evidence="5 6">ATCC 12442</strain>
    </source>
</reference>
<protein>
    <recommendedName>
        <fullName evidence="7">AFG1-like ATPase</fullName>
    </recommendedName>
</protein>
<dbReference type="GO" id="GO:0016887">
    <property type="term" value="F:ATP hydrolysis activity"/>
    <property type="evidence" value="ECO:0007669"/>
    <property type="project" value="InterPro"/>
</dbReference>
<dbReference type="PANTHER" id="PTHR12169">
    <property type="entry name" value="ATPASE N2B"/>
    <property type="match status" value="1"/>
</dbReference>
<evidence type="ECO:0000313" key="6">
    <source>
        <dbReference type="Proteomes" id="UP000193922"/>
    </source>
</evidence>
<accession>A0A1Y1W9R1</accession>
<evidence type="ECO:0000256" key="3">
    <source>
        <dbReference type="ARBA" id="ARBA00022840"/>
    </source>
</evidence>
<dbReference type="InterPro" id="IPR027417">
    <property type="entry name" value="P-loop_NTPase"/>
</dbReference>
<dbReference type="NCBIfam" id="NF040713">
    <property type="entry name" value="ZapE"/>
    <property type="match status" value="1"/>
</dbReference>
<dbReference type="AlphaFoldDB" id="A0A1Y1W9R1"/>
<dbReference type="RefSeq" id="XP_040743614.1">
    <property type="nucleotide sequence ID" value="XM_040887403.1"/>
</dbReference>
<evidence type="ECO:0000313" key="5">
    <source>
        <dbReference type="EMBL" id="ORX69976.1"/>
    </source>
</evidence>
<sequence>MYRSAALRPLTYRLTSRHLLCLDTAPRRLALPAHRPLLTARKLHSSVNRSAAPAVAAVKEHDNADNTHGPVSEYRHMVEVGQFIDDSFQRSIVSRLERLYQELLGYSPAPVGEQKPAAGYFWKLFQRGSTNTGMPQGTPRGLYIYGDVGTGKTTTMDLFYDTVPTEKKRRIHFHAFMLDVHARINTFKRTHKSTDDPVPTIARELASDAYVLCFDEFQVTDIADAMVLRRLVTELFHNGVVIVTTSNRHPDELYKNGIQRESFLPCIELLKQRCEVVSLDSGTDYRKIAQESGSVYFSPITADTNKVMHALFGLASESAPVATNQPLRFLGRTLNVPASANGVARFTFAQLCKDAHSAADYIELAKHYKAVFLTDVPVMHMSDRNEARRFITLIDALYEAHCVLIMSSESDIYTLFTGHAEMSDFQSSRAATLPTPTDAIQSADKFSAVSTYAGEEEVFAFQRAISRLVEMSSQRWIIAGQNKALAENARRQEHQELAAREDRVAVRTHKRISESLRERQKAVLERSHQDEFDDEEDHEIGHPPASTFAH</sequence>
<dbReference type="EMBL" id="MCFD01000006">
    <property type="protein sequence ID" value="ORX69976.1"/>
    <property type="molecule type" value="Genomic_DNA"/>
</dbReference>
<name>A0A1Y1W9R1_9FUNG</name>
<dbReference type="GeneID" id="63804051"/>
<dbReference type="SUPFAM" id="SSF52540">
    <property type="entry name" value="P-loop containing nucleoside triphosphate hydrolases"/>
    <property type="match status" value="1"/>
</dbReference>
<dbReference type="GO" id="GO:0005524">
    <property type="term" value="F:ATP binding"/>
    <property type="evidence" value="ECO:0007669"/>
    <property type="project" value="UniProtKB-KW"/>
</dbReference>
<evidence type="ECO:0000256" key="4">
    <source>
        <dbReference type="SAM" id="MobiDB-lite"/>
    </source>
</evidence>
<organism evidence="5 6">
    <name type="scientific">Linderina pennispora</name>
    <dbReference type="NCBI Taxonomy" id="61395"/>
    <lineage>
        <taxon>Eukaryota</taxon>
        <taxon>Fungi</taxon>
        <taxon>Fungi incertae sedis</taxon>
        <taxon>Zoopagomycota</taxon>
        <taxon>Kickxellomycotina</taxon>
        <taxon>Kickxellomycetes</taxon>
        <taxon>Kickxellales</taxon>
        <taxon>Kickxellaceae</taxon>
        <taxon>Linderina</taxon>
    </lineage>
</organism>
<proteinExistence type="inferred from homology"/>
<comment type="caution">
    <text evidence="5">The sequence shown here is derived from an EMBL/GenBank/DDBJ whole genome shotgun (WGS) entry which is preliminary data.</text>
</comment>
<evidence type="ECO:0008006" key="7">
    <source>
        <dbReference type="Google" id="ProtNLM"/>
    </source>
</evidence>
<dbReference type="GO" id="GO:0005739">
    <property type="term" value="C:mitochondrion"/>
    <property type="evidence" value="ECO:0007669"/>
    <property type="project" value="TreeGrafter"/>
</dbReference>
<dbReference type="STRING" id="61395.A0A1Y1W9R1"/>
<feature type="compositionally biased region" description="Basic and acidic residues" evidence="4">
    <location>
        <begin position="509"/>
        <end position="530"/>
    </location>
</feature>
<keyword evidence="6" id="KW-1185">Reference proteome</keyword>
<dbReference type="InterPro" id="IPR005654">
    <property type="entry name" value="ATPase_AFG1-like"/>
</dbReference>
<dbReference type="PANTHER" id="PTHR12169:SF6">
    <property type="entry name" value="AFG1-LIKE ATPASE"/>
    <property type="match status" value="1"/>
</dbReference>
<dbReference type="OrthoDB" id="548867at2759"/>